<evidence type="ECO:0008006" key="5">
    <source>
        <dbReference type="Google" id="ProtNLM"/>
    </source>
</evidence>
<organism evidence="4">
    <name type="scientific">Melampsora larici-populina (strain 98AG31 / pathotype 3-4-7)</name>
    <name type="common">Poplar leaf rust fungus</name>
    <dbReference type="NCBI Taxonomy" id="747676"/>
    <lineage>
        <taxon>Eukaryota</taxon>
        <taxon>Fungi</taxon>
        <taxon>Dikarya</taxon>
        <taxon>Basidiomycota</taxon>
        <taxon>Pucciniomycotina</taxon>
        <taxon>Pucciniomycetes</taxon>
        <taxon>Pucciniales</taxon>
        <taxon>Melampsoraceae</taxon>
        <taxon>Melampsora</taxon>
    </lineage>
</organism>
<dbReference type="Proteomes" id="UP000001072">
    <property type="component" value="Unassembled WGS sequence"/>
</dbReference>
<evidence type="ECO:0000256" key="2">
    <source>
        <dbReference type="SAM" id="SignalP"/>
    </source>
</evidence>
<feature type="region of interest" description="Disordered" evidence="1">
    <location>
        <begin position="115"/>
        <end position="154"/>
    </location>
</feature>
<dbReference type="OrthoDB" id="10338477at2759"/>
<dbReference type="AlphaFoldDB" id="F4RWT7"/>
<evidence type="ECO:0000313" key="3">
    <source>
        <dbReference type="EMBL" id="EGG03168.1"/>
    </source>
</evidence>
<dbReference type="HOGENOM" id="CLU_690943_0_0_1"/>
<evidence type="ECO:0000256" key="1">
    <source>
        <dbReference type="SAM" id="MobiDB-lite"/>
    </source>
</evidence>
<dbReference type="GeneID" id="18926011"/>
<dbReference type="InParanoid" id="F4RWT7"/>
<keyword evidence="2" id="KW-0732">Signal</keyword>
<reference evidence="4" key="1">
    <citation type="journal article" date="2011" name="Proc. Natl. Acad. Sci. U.S.A.">
        <title>Obligate biotrophy features unraveled by the genomic analysis of rust fungi.</title>
        <authorList>
            <person name="Duplessis S."/>
            <person name="Cuomo C.A."/>
            <person name="Lin Y.-C."/>
            <person name="Aerts A."/>
            <person name="Tisserant E."/>
            <person name="Veneault-Fourrey C."/>
            <person name="Joly D.L."/>
            <person name="Hacquard S."/>
            <person name="Amselem J."/>
            <person name="Cantarel B.L."/>
            <person name="Chiu R."/>
            <person name="Coutinho P.M."/>
            <person name="Feau N."/>
            <person name="Field M."/>
            <person name="Frey P."/>
            <person name="Gelhaye E."/>
            <person name="Goldberg J."/>
            <person name="Grabherr M.G."/>
            <person name="Kodira C.D."/>
            <person name="Kohler A."/>
            <person name="Kuees U."/>
            <person name="Lindquist E.A."/>
            <person name="Lucas S.M."/>
            <person name="Mago R."/>
            <person name="Mauceli E."/>
            <person name="Morin E."/>
            <person name="Murat C."/>
            <person name="Pangilinan J.L."/>
            <person name="Park R."/>
            <person name="Pearson M."/>
            <person name="Quesneville H."/>
            <person name="Rouhier N."/>
            <person name="Sakthikumar S."/>
            <person name="Salamov A.A."/>
            <person name="Schmutz J."/>
            <person name="Selles B."/>
            <person name="Shapiro H."/>
            <person name="Tanguay P."/>
            <person name="Tuskan G.A."/>
            <person name="Henrissat B."/>
            <person name="Van de Peer Y."/>
            <person name="Rouze P."/>
            <person name="Ellis J.G."/>
            <person name="Dodds P.N."/>
            <person name="Schein J.E."/>
            <person name="Zhong S."/>
            <person name="Hamelin R.C."/>
            <person name="Grigoriev I.V."/>
            <person name="Szabo L.J."/>
            <person name="Martin F."/>
        </authorList>
    </citation>
    <scope>NUCLEOTIDE SEQUENCE [LARGE SCALE GENOMIC DNA]</scope>
    <source>
        <strain evidence="4">98AG31 / pathotype 3-4-7</strain>
    </source>
</reference>
<dbReference type="KEGG" id="mlr:MELLADRAFT_117411"/>
<keyword evidence="4" id="KW-1185">Reference proteome</keyword>
<dbReference type="VEuPathDB" id="FungiDB:MELLADRAFT_117411"/>
<accession>F4RWT7</accession>
<dbReference type="EMBL" id="GL883126">
    <property type="protein sequence ID" value="EGG03168.1"/>
    <property type="molecule type" value="Genomic_DNA"/>
</dbReference>
<dbReference type="RefSeq" id="XP_007413628.1">
    <property type="nucleotide sequence ID" value="XM_007413566.1"/>
</dbReference>
<name>F4RWT7_MELLP</name>
<feature type="chain" id="PRO_5003318063" description="Secreted protein" evidence="2">
    <location>
        <begin position="29"/>
        <end position="399"/>
    </location>
</feature>
<sequence>MTLSRPQRLVTLILSAVSASIIFQSAYTAPNIVTGVEGIRDGAAILGKGVEEIANGGRDAKALGSTHGLGGINDAAHLGGGGKDAPANLKNGLFGDRNAGGAGNAVHSSEITEVGHEGTSVGSELSGASHSDHSPSSVPSDKEPPTAAVDSSKDNVVAQDMARLSGLTGQNIKLVSWEGNLYRAFKAPFSWMLKAYRGRKTAKYMLWLADTETELPQLRAIVAADDFTIAAGVEKRTWLGHILFERLGMVDRTREALTVDKVAPGVRLTNAIGRGIKSLVGGSKAHTAEFGAVPKAWKTFTTPYRWLTDTVHKWQVSRNTRFAGERTAWLARFGTDGVADRFQNNADIAQIVAEYNKQVSVKELFKKGAALISKPKTGTNNAVDGVHGAETTANGVKQT</sequence>
<proteinExistence type="predicted"/>
<evidence type="ECO:0000313" key="4">
    <source>
        <dbReference type="Proteomes" id="UP000001072"/>
    </source>
</evidence>
<gene>
    <name evidence="3" type="ORF">MELLADRAFT_117411</name>
</gene>
<protein>
    <recommendedName>
        <fullName evidence="5">Secreted protein</fullName>
    </recommendedName>
</protein>
<feature type="signal peptide" evidence="2">
    <location>
        <begin position="1"/>
        <end position="28"/>
    </location>
</feature>